<dbReference type="Proteomes" id="UP000192761">
    <property type="component" value="Unassembled WGS sequence"/>
</dbReference>
<dbReference type="Pfam" id="PF00027">
    <property type="entry name" value="cNMP_binding"/>
    <property type="match status" value="1"/>
</dbReference>
<gene>
    <name evidence="2" type="ORF">SAMN02745857_02119</name>
</gene>
<dbReference type="STRING" id="1121001.SAMN02745857_02119"/>
<evidence type="ECO:0000313" key="2">
    <source>
        <dbReference type="EMBL" id="SMC25311.1"/>
    </source>
</evidence>
<name>A0A1W1XP64_9NEIS</name>
<sequence>MGLSSFFDYGVPDASPETEPAPVFLGDASTDDWRQLLAVAEHRRFDVGEQLIEAGERSRAFYIVGLGELEVLAPGKGGRLQRIALIGQQSIFGEQAFFDGRPRSASVCATQPGELYGITPEAFEVLAARAPELARAVLFDLGRILSLRLRNATGNLFKGRR</sequence>
<feature type="domain" description="Cyclic nucleotide-binding" evidence="1">
    <location>
        <begin position="24"/>
        <end position="144"/>
    </location>
</feature>
<dbReference type="EMBL" id="FWXD01000011">
    <property type="protein sequence ID" value="SMC25311.1"/>
    <property type="molecule type" value="Genomic_DNA"/>
</dbReference>
<dbReference type="SMART" id="SM00100">
    <property type="entry name" value="cNMP"/>
    <property type="match status" value="1"/>
</dbReference>
<dbReference type="CDD" id="cd00038">
    <property type="entry name" value="CAP_ED"/>
    <property type="match status" value="1"/>
</dbReference>
<reference evidence="2 3" key="1">
    <citation type="submission" date="2017-04" db="EMBL/GenBank/DDBJ databases">
        <authorList>
            <person name="Afonso C.L."/>
            <person name="Miller P.J."/>
            <person name="Scott M.A."/>
            <person name="Spackman E."/>
            <person name="Goraichik I."/>
            <person name="Dimitrov K.M."/>
            <person name="Suarez D.L."/>
            <person name="Swayne D.E."/>
        </authorList>
    </citation>
    <scope>NUCLEOTIDE SEQUENCE [LARGE SCALE GENOMIC DNA]</scope>
    <source>
        <strain evidence="2 3">DSM 23236</strain>
    </source>
</reference>
<dbReference type="PROSITE" id="PS50042">
    <property type="entry name" value="CNMP_BINDING_3"/>
    <property type="match status" value="1"/>
</dbReference>
<keyword evidence="3" id="KW-1185">Reference proteome</keyword>
<proteinExistence type="predicted"/>
<dbReference type="InterPro" id="IPR014710">
    <property type="entry name" value="RmlC-like_jellyroll"/>
</dbReference>
<evidence type="ECO:0000259" key="1">
    <source>
        <dbReference type="PROSITE" id="PS50042"/>
    </source>
</evidence>
<evidence type="ECO:0000313" key="3">
    <source>
        <dbReference type="Proteomes" id="UP000192761"/>
    </source>
</evidence>
<dbReference type="InterPro" id="IPR018490">
    <property type="entry name" value="cNMP-bd_dom_sf"/>
</dbReference>
<dbReference type="SUPFAM" id="SSF51206">
    <property type="entry name" value="cAMP-binding domain-like"/>
    <property type="match status" value="1"/>
</dbReference>
<dbReference type="Gene3D" id="2.60.120.10">
    <property type="entry name" value="Jelly Rolls"/>
    <property type="match status" value="1"/>
</dbReference>
<protein>
    <submittedName>
        <fullName evidence="2">Cyclic nucleotide-binding domain-containing protein</fullName>
    </submittedName>
</protein>
<dbReference type="InterPro" id="IPR050397">
    <property type="entry name" value="Env_Response_Regulators"/>
</dbReference>
<dbReference type="InterPro" id="IPR000595">
    <property type="entry name" value="cNMP-bd_dom"/>
</dbReference>
<dbReference type="PANTHER" id="PTHR24567">
    <property type="entry name" value="CRP FAMILY TRANSCRIPTIONAL REGULATORY PROTEIN"/>
    <property type="match status" value="1"/>
</dbReference>
<dbReference type="PANTHER" id="PTHR24567:SF74">
    <property type="entry name" value="HTH-TYPE TRANSCRIPTIONAL REGULATOR ARCR"/>
    <property type="match status" value="1"/>
</dbReference>
<dbReference type="RefSeq" id="WP_084090773.1">
    <property type="nucleotide sequence ID" value="NZ_FWXD01000011.1"/>
</dbReference>
<dbReference type="AlphaFoldDB" id="A0A1W1XP64"/>
<dbReference type="OrthoDB" id="8589195at2"/>
<organism evidence="2 3">
    <name type="scientific">Andreprevotia lacus DSM 23236</name>
    <dbReference type="NCBI Taxonomy" id="1121001"/>
    <lineage>
        <taxon>Bacteria</taxon>
        <taxon>Pseudomonadati</taxon>
        <taxon>Pseudomonadota</taxon>
        <taxon>Betaproteobacteria</taxon>
        <taxon>Neisseriales</taxon>
        <taxon>Chitinibacteraceae</taxon>
        <taxon>Andreprevotia</taxon>
    </lineage>
</organism>
<dbReference type="GO" id="GO:0003700">
    <property type="term" value="F:DNA-binding transcription factor activity"/>
    <property type="evidence" value="ECO:0007669"/>
    <property type="project" value="TreeGrafter"/>
</dbReference>
<accession>A0A1W1XP64</accession>
<dbReference type="GO" id="GO:0005829">
    <property type="term" value="C:cytosol"/>
    <property type="evidence" value="ECO:0007669"/>
    <property type="project" value="TreeGrafter"/>
</dbReference>